<dbReference type="OrthoDB" id="3834926at2"/>
<evidence type="ECO:0000313" key="3">
    <source>
        <dbReference type="Proteomes" id="UP000307768"/>
    </source>
</evidence>
<accession>A0A5Q6S216</accession>
<gene>
    <name evidence="2" type="ORF">FE697_000330</name>
</gene>
<organism evidence="2 3">
    <name type="scientific">Mumia zhuanghuii</name>
    <dbReference type="NCBI Taxonomy" id="2585211"/>
    <lineage>
        <taxon>Bacteria</taxon>
        <taxon>Bacillati</taxon>
        <taxon>Actinomycetota</taxon>
        <taxon>Actinomycetes</taxon>
        <taxon>Propionibacteriales</taxon>
        <taxon>Nocardioidaceae</taxon>
        <taxon>Mumia</taxon>
    </lineage>
</organism>
<name>A0A5Q6S216_9ACTN</name>
<dbReference type="AlphaFoldDB" id="A0A5Q6S216"/>
<dbReference type="RefSeq" id="WP_149767213.1">
    <property type="nucleotide sequence ID" value="NZ_VDFQ02000001.1"/>
</dbReference>
<dbReference type="Proteomes" id="UP000307768">
    <property type="component" value="Unassembled WGS sequence"/>
</dbReference>
<evidence type="ECO:0000256" key="1">
    <source>
        <dbReference type="SAM" id="Phobius"/>
    </source>
</evidence>
<sequence>MSYAPAASRLPTRLRVRVAAGVVVAAVVGVAVCALGAVAVHHSVWTQVRAEVLATTEPHVVAHYVEDDAVVFEDGEVVPLWRTEMSGYEASVADGDKVWVVRFAHEERAFLVSEVPAAGSSFLPRAAEWVLLITVDGGRFFGFLLAVAYAAVRLTLGFSPLALPSLLRGRELSTAVLVDYARPRSPNVVLLTATVGGAAYQWEARVASELPPRIGDTLHLAGHPRTGGWIVAWNDDTRLVPVGRVQATDAELVHH</sequence>
<keyword evidence="1" id="KW-0812">Transmembrane</keyword>
<protein>
    <submittedName>
        <fullName evidence="2">Uncharacterized protein</fullName>
    </submittedName>
</protein>
<keyword evidence="1" id="KW-0472">Membrane</keyword>
<feature type="transmembrane region" description="Helical" evidence="1">
    <location>
        <begin position="140"/>
        <end position="163"/>
    </location>
</feature>
<comment type="caution">
    <text evidence="2">The sequence shown here is derived from an EMBL/GenBank/DDBJ whole genome shotgun (WGS) entry which is preliminary data.</text>
</comment>
<dbReference type="EMBL" id="VDFQ02000001">
    <property type="protein sequence ID" value="KAA1424418.1"/>
    <property type="molecule type" value="Genomic_DNA"/>
</dbReference>
<proteinExistence type="predicted"/>
<reference evidence="2 3" key="1">
    <citation type="submission" date="2019-09" db="EMBL/GenBank/DDBJ databases">
        <title>Mumia zhuanghuii sp. nov. isolated from the intestinal contents of plateau pika (Ochotona curzoniae) in the Qinghai-Tibet plateau of China.</title>
        <authorList>
            <person name="Tian Z."/>
        </authorList>
    </citation>
    <scope>NUCLEOTIDE SEQUENCE [LARGE SCALE GENOMIC DNA]</scope>
    <source>
        <strain evidence="3">350</strain>
    </source>
</reference>
<keyword evidence="1" id="KW-1133">Transmembrane helix</keyword>
<evidence type="ECO:0000313" key="2">
    <source>
        <dbReference type="EMBL" id="KAA1424418.1"/>
    </source>
</evidence>
<feature type="transmembrane region" description="Helical" evidence="1">
    <location>
        <begin position="18"/>
        <end position="40"/>
    </location>
</feature>